<dbReference type="EMBL" id="CP059735">
    <property type="protein sequence ID" value="WDE00676.1"/>
    <property type="molecule type" value="Genomic_DNA"/>
</dbReference>
<gene>
    <name evidence="7" type="ORF">SG35_008605</name>
</gene>
<feature type="transmembrane region" description="Helical" evidence="6">
    <location>
        <begin position="6"/>
        <end position="26"/>
    </location>
</feature>
<evidence type="ECO:0000256" key="4">
    <source>
        <dbReference type="ARBA" id="ARBA00022989"/>
    </source>
</evidence>
<keyword evidence="5 6" id="KW-0472">Membrane</keyword>
<dbReference type="GO" id="GO:0005886">
    <property type="term" value="C:plasma membrane"/>
    <property type="evidence" value="ECO:0007669"/>
    <property type="project" value="UniProtKB-SubCell"/>
</dbReference>
<comment type="subcellular location">
    <subcellularLocation>
        <location evidence="1">Cell membrane</location>
        <topology evidence="1">Multi-pass membrane protein</topology>
    </subcellularLocation>
</comment>
<name>A0AAF0C533_9GAMM</name>
<evidence type="ECO:0000256" key="5">
    <source>
        <dbReference type="ARBA" id="ARBA00023136"/>
    </source>
</evidence>
<reference evidence="7 8" key="1">
    <citation type="journal article" date="2015" name="Genome Announc.">
        <title>Draft Genome Sequences of Marine Isolates of Thalassomonas viridans and Thalassomonas actiniarum.</title>
        <authorList>
            <person name="Olonade I."/>
            <person name="van Zyl L.J."/>
            <person name="Trindade M."/>
        </authorList>
    </citation>
    <scope>NUCLEOTIDE SEQUENCE [LARGE SCALE GENOMIC DNA]</scope>
    <source>
        <strain evidence="7 8">A5K-106</strain>
    </source>
</reference>
<feature type="transmembrane region" description="Helical" evidence="6">
    <location>
        <begin position="38"/>
        <end position="56"/>
    </location>
</feature>
<evidence type="ECO:0000256" key="6">
    <source>
        <dbReference type="SAM" id="Phobius"/>
    </source>
</evidence>
<keyword evidence="3 6" id="KW-0812">Transmembrane</keyword>
<evidence type="ECO:0000256" key="2">
    <source>
        <dbReference type="ARBA" id="ARBA00022475"/>
    </source>
</evidence>
<protein>
    <submittedName>
        <fullName evidence="7">Amino acid transporter</fullName>
    </submittedName>
</protein>
<dbReference type="PANTHER" id="PTHR30086">
    <property type="entry name" value="ARGININE EXPORTER PROTEIN ARGO"/>
    <property type="match status" value="1"/>
</dbReference>
<dbReference type="PANTHER" id="PTHR30086:SF20">
    <property type="entry name" value="ARGININE EXPORTER PROTEIN ARGO-RELATED"/>
    <property type="match status" value="1"/>
</dbReference>
<keyword evidence="4 6" id="KW-1133">Transmembrane helix</keyword>
<dbReference type="AlphaFoldDB" id="A0AAF0C533"/>
<dbReference type="Pfam" id="PF01810">
    <property type="entry name" value="LysE"/>
    <property type="match status" value="1"/>
</dbReference>
<dbReference type="Proteomes" id="UP000032568">
    <property type="component" value="Chromosome"/>
</dbReference>
<feature type="transmembrane region" description="Helical" evidence="6">
    <location>
        <begin position="148"/>
        <end position="171"/>
    </location>
</feature>
<evidence type="ECO:0000256" key="1">
    <source>
        <dbReference type="ARBA" id="ARBA00004651"/>
    </source>
</evidence>
<evidence type="ECO:0000313" key="8">
    <source>
        <dbReference type="Proteomes" id="UP000032568"/>
    </source>
</evidence>
<dbReference type="KEGG" id="tact:SG35_008605"/>
<keyword evidence="8" id="KW-1185">Reference proteome</keyword>
<feature type="transmembrane region" description="Helical" evidence="6">
    <location>
        <begin position="108"/>
        <end position="128"/>
    </location>
</feature>
<dbReference type="InterPro" id="IPR001123">
    <property type="entry name" value="LeuE-type"/>
</dbReference>
<organism evidence="7 8">
    <name type="scientific">Thalassomonas actiniarum</name>
    <dbReference type="NCBI Taxonomy" id="485447"/>
    <lineage>
        <taxon>Bacteria</taxon>
        <taxon>Pseudomonadati</taxon>
        <taxon>Pseudomonadota</taxon>
        <taxon>Gammaproteobacteria</taxon>
        <taxon>Alteromonadales</taxon>
        <taxon>Colwelliaceae</taxon>
        <taxon>Thalassomonas</taxon>
    </lineage>
</organism>
<dbReference type="GO" id="GO:0015171">
    <property type="term" value="F:amino acid transmembrane transporter activity"/>
    <property type="evidence" value="ECO:0007669"/>
    <property type="project" value="TreeGrafter"/>
</dbReference>
<evidence type="ECO:0000256" key="3">
    <source>
        <dbReference type="ARBA" id="ARBA00022692"/>
    </source>
</evidence>
<reference evidence="7 8" key="2">
    <citation type="journal article" date="2022" name="Mar. Drugs">
        <title>Bioassay-Guided Fractionation Leads to the Detection of Cholic Acid Generated by the Rare Thalassomonas sp.</title>
        <authorList>
            <person name="Pheiffer F."/>
            <person name="Schneider Y.K."/>
            <person name="Hansen E.H."/>
            <person name="Andersen J.H."/>
            <person name="Isaksson J."/>
            <person name="Busche T."/>
            <person name="R C."/>
            <person name="Kalinowski J."/>
            <person name="Zyl L.V."/>
            <person name="Trindade M."/>
        </authorList>
    </citation>
    <scope>NUCLEOTIDE SEQUENCE [LARGE SCALE GENOMIC DNA]</scope>
    <source>
        <strain evidence="7 8">A5K-106</strain>
    </source>
</reference>
<keyword evidence="2" id="KW-1003">Cell membrane</keyword>
<proteinExistence type="predicted"/>
<feature type="transmembrane region" description="Helical" evidence="6">
    <location>
        <begin position="183"/>
        <end position="205"/>
    </location>
</feature>
<accession>A0AAF0C533</accession>
<evidence type="ECO:0000313" key="7">
    <source>
        <dbReference type="EMBL" id="WDE00676.1"/>
    </source>
</evidence>
<feature type="transmembrane region" description="Helical" evidence="6">
    <location>
        <begin position="68"/>
        <end position="87"/>
    </location>
</feature>
<sequence length="207" mass="22129">MTILPFIQGLGLGASMIIPIGAQNSFIINQGIKRNHHLVAATICILCDISLFMLGVFGGSELIGANDFLFTLISWGGILFLLGYGALSLKAAIQASTTTNQGGGDNQSIKGVILTTLAVTLLNPHVYLDTVVILGSVGSQFSPAEKPWYLLGLMLASILWFYGLSVFAARFSPVLGRKKVKQGIDIAIALIMWLIAWSLFSNWLASA</sequence>
<dbReference type="RefSeq" id="WP_044830837.1">
    <property type="nucleotide sequence ID" value="NZ_CP059735.1"/>
</dbReference>